<evidence type="ECO:0000256" key="1">
    <source>
        <dbReference type="SAM" id="MobiDB-lite"/>
    </source>
</evidence>
<dbReference type="RefSeq" id="YP_009611983.1">
    <property type="nucleotide sequence ID" value="NC_042013.1"/>
</dbReference>
<evidence type="ECO:0000313" key="2">
    <source>
        <dbReference type="EMBL" id="AUZ95080.1"/>
    </source>
</evidence>
<sequence length="55" mass="6187">MIKEFSEKMDDVIPADKGWGVKVEKVSKFSNTPKTENKAGTPKIFQKTFKNKPSA</sequence>
<dbReference type="EMBL" id="MF403008">
    <property type="protein sequence ID" value="AUZ95080.1"/>
    <property type="molecule type" value="Genomic_DNA"/>
</dbReference>
<organism evidence="2 3">
    <name type="scientific">Agrobacterium phage Atu_ph07</name>
    <dbReference type="NCBI Taxonomy" id="2024264"/>
    <lineage>
        <taxon>Viruses</taxon>
        <taxon>Duplodnaviria</taxon>
        <taxon>Heunggongvirae</taxon>
        <taxon>Uroviricota</taxon>
        <taxon>Caudoviricetes</taxon>
        <taxon>Polybotosvirus</taxon>
        <taxon>Polybotosvirus Atuph07</taxon>
    </lineage>
</organism>
<reference evidence="2 3" key="1">
    <citation type="submission" date="2017-06" db="EMBL/GenBank/DDBJ databases">
        <authorList>
            <person name="Kim H.J."/>
            <person name="Triplett B.A."/>
        </authorList>
    </citation>
    <scope>NUCLEOTIDE SEQUENCE [LARGE SCALE GENOMIC DNA]</scope>
</reference>
<name>A0A2L0UZZ0_9CAUD</name>
<feature type="region of interest" description="Disordered" evidence="1">
    <location>
        <begin position="31"/>
        <end position="55"/>
    </location>
</feature>
<accession>A0A2L0UZZ0</accession>
<dbReference type="GeneID" id="40088321"/>
<proteinExistence type="predicted"/>
<dbReference type="Proteomes" id="UP000223025">
    <property type="component" value="Segment"/>
</dbReference>
<dbReference type="KEGG" id="vg:40088321"/>
<evidence type="ECO:0000313" key="3">
    <source>
        <dbReference type="Proteomes" id="UP000223025"/>
    </source>
</evidence>
<protein>
    <submittedName>
        <fullName evidence="2">Uncharacterized protein</fullName>
    </submittedName>
</protein>
<keyword evidence="3" id="KW-1185">Reference proteome</keyword>